<comment type="similarity">
    <text evidence="1 3">Belongs to the bacterial flagellin family.</text>
</comment>
<dbReference type="Gene3D" id="6.10.10.10">
    <property type="entry name" value="Flagellar export chaperone, C-terminal domain"/>
    <property type="match status" value="1"/>
</dbReference>
<evidence type="ECO:0000313" key="7">
    <source>
        <dbReference type="Proteomes" id="UP000002572"/>
    </source>
</evidence>
<dbReference type="Gene3D" id="1.20.1330.10">
    <property type="entry name" value="f41 fragment of flagellin, N-terminal domain"/>
    <property type="match status" value="2"/>
</dbReference>
<evidence type="ECO:0000313" key="6">
    <source>
        <dbReference type="EMBL" id="ADU65975.1"/>
    </source>
</evidence>
<dbReference type="InterPro" id="IPR046358">
    <property type="entry name" value="Flagellin_C"/>
</dbReference>
<feature type="domain" description="Flagellin C-terminal" evidence="5">
    <location>
        <begin position="748"/>
        <end position="832"/>
    </location>
</feature>
<dbReference type="Pfam" id="PF00669">
    <property type="entry name" value="Flagellin_N"/>
    <property type="match status" value="1"/>
</dbReference>
<dbReference type="PRINTS" id="PR00207">
    <property type="entry name" value="FLAGELLIN"/>
</dbReference>
<evidence type="ECO:0000256" key="3">
    <source>
        <dbReference type="RuleBase" id="RU362073"/>
    </source>
</evidence>
<organism evidence="6 7">
    <name type="scientific">Desulfurispirillum indicum (strain ATCC BAA-1389 / DSM 22839 / S5)</name>
    <dbReference type="NCBI Taxonomy" id="653733"/>
    <lineage>
        <taxon>Bacteria</taxon>
        <taxon>Pseudomonadati</taxon>
        <taxon>Chrysiogenota</taxon>
        <taxon>Chrysiogenia</taxon>
        <taxon>Chrysiogenales</taxon>
        <taxon>Chrysiogenaceae</taxon>
        <taxon>Desulfurispirillum</taxon>
    </lineage>
</organism>
<dbReference type="Pfam" id="PF00700">
    <property type="entry name" value="Flagellin_C"/>
    <property type="match status" value="1"/>
</dbReference>
<dbReference type="EMBL" id="CP002432">
    <property type="protein sequence ID" value="ADU65975.1"/>
    <property type="molecule type" value="Genomic_DNA"/>
</dbReference>
<keyword evidence="7" id="KW-1185">Reference proteome</keyword>
<gene>
    <name evidence="6" type="ordered locus">Selin_1240</name>
</gene>
<dbReference type="STRING" id="653733.Selin_1240"/>
<dbReference type="InParanoid" id="E6W4Z9"/>
<feature type="domain" description="Flagellin N-terminal" evidence="4">
    <location>
        <begin position="5"/>
        <end position="142"/>
    </location>
</feature>
<keyword evidence="2 3" id="KW-0975">Bacterial flagellum</keyword>
<dbReference type="InterPro" id="IPR001029">
    <property type="entry name" value="Flagellin_N"/>
</dbReference>
<dbReference type="InterPro" id="IPR042187">
    <property type="entry name" value="Flagellin_C_sub2"/>
</dbReference>
<dbReference type="RefSeq" id="WP_013505856.1">
    <property type="nucleotide sequence ID" value="NC_014836.1"/>
</dbReference>
<keyword evidence="6" id="KW-0282">Flagellum</keyword>
<sequence length="833" mass="88312">MSNVIYNNIPSINAQNNLRVNSQNLSQSIERLSSGLRINRASDDASGLAISEKMRGQIRGLDRAVANAQDGISLIQTAEGALNETTAILQRMRELSVQAANGTLTSDDRQHIQREVDQLKSEIDRISTSTEFNTKKLLNGDATARWSTSDSDLMEAIIRDQVITGNYKIDVTAKVGKNQVLKSNIMTLREGAFAGDVLTLAGVAVTASVNSSGVAGVYAAEGVRTGDITDRTYLVNVATTSLAGASFNGDSTLTLASISSGSMAINGTYQQAGSNWSVLSNGSGELENHNGMNVFATHGGVVTGYHGYMEIEFLQDAHLTTGGSDVTGAARVRFISVTTGEAEAWATVNIVDNALSLGGLDQFDGGAQLLFNDGAMIKTGDKMLMSINGEVDAARIDGSATGGAGGAFKIDERYYNEVGSGSVVQNMGAYYIITNGTSDAGGMQNTVLSEGPKQHQYHMAQMDANTGSVTIGSITLDFAANQTGTQHDDQVNMEVRGTGGLASAYTKLKDIDAFITPDGTNVFDTSQKLTIYGNGKSADVYLEGNDSLARLEEKLIKAITKDLGISMGNTTTDNRVVDFVGKGSSVENSDAAVEGTLLIRSLFNGAQGELAFVGEQKLIDALNLDQVQASEENTYNVRVTNAHTGRPVGSDTVGDGVMKNVIQGVDVVFKGNIGIEASFDATRARFEFTAETDPATMNLHLVDNSMSFQIGANAGQTMQSNIAQIDTKSLGIDRVLVVSQSLAQEAITDIDKAIGMVSTERAKMGAVSNRLDHTINSLSVAYENLQAAESRIRDVNVAKEMSQFTLNQMLTQAAQSMLAQANALPQGVMQLLR</sequence>
<accession>E6W4Z9</accession>
<dbReference type="AlphaFoldDB" id="E6W4Z9"/>
<dbReference type="InterPro" id="IPR001492">
    <property type="entry name" value="Flagellin"/>
</dbReference>
<name>E6W4Z9_DESIS</name>
<keyword evidence="3" id="KW-0964">Secreted</keyword>
<evidence type="ECO:0000259" key="4">
    <source>
        <dbReference type="Pfam" id="PF00669"/>
    </source>
</evidence>
<dbReference type="HOGENOM" id="CLU_011142_3_0_0"/>
<dbReference type="GO" id="GO:0005576">
    <property type="term" value="C:extracellular region"/>
    <property type="evidence" value="ECO:0007669"/>
    <property type="project" value="UniProtKB-SubCell"/>
</dbReference>
<comment type="subcellular location">
    <subcellularLocation>
        <location evidence="3">Secreted</location>
    </subcellularLocation>
    <subcellularLocation>
        <location evidence="3">Bacterial flagellum</location>
    </subcellularLocation>
</comment>
<evidence type="ECO:0000259" key="5">
    <source>
        <dbReference type="Pfam" id="PF00700"/>
    </source>
</evidence>
<keyword evidence="6" id="KW-0969">Cilium</keyword>
<dbReference type="OrthoDB" id="9796789at2"/>
<dbReference type="GO" id="GO:0005198">
    <property type="term" value="F:structural molecule activity"/>
    <property type="evidence" value="ECO:0007669"/>
    <property type="project" value="UniProtKB-UniRule"/>
</dbReference>
<evidence type="ECO:0000256" key="2">
    <source>
        <dbReference type="ARBA" id="ARBA00023143"/>
    </source>
</evidence>
<dbReference type="Proteomes" id="UP000002572">
    <property type="component" value="Chromosome"/>
</dbReference>
<dbReference type="KEGG" id="din:Selin_1240"/>
<dbReference type="GO" id="GO:0009288">
    <property type="term" value="C:bacterial-type flagellum"/>
    <property type="evidence" value="ECO:0007669"/>
    <property type="project" value="UniProtKB-SubCell"/>
</dbReference>
<reference evidence="6 7" key="1">
    <citation type="submission" date="2010-12" db="EMBL/GenBank/DDBJ databases">
        <title>Complete sequence of Desulfurispirillum indicum S5.</title>
        <authorList>
            <consortium name="US DOE Joint Genome Institute"/>
            <person name="Lucas S."/>
            <person name="Copeland A."/>
            <person name="Lapidus A."/>
            <person name="Cheng J.-F."/>
            <person name="Goodwin L."/>
            <person name="Pitluck S."/>
            <person name="Chertkov O."/>
            <person name="Held B."/>
            <person name="Detter J.C."/>
            <person name="Han C."/>
            <person name="Tapia R."/>
            <person name="Land M."/>
            <person name="Hauser L."/>
            <person name="Kyrpides N."/>
            <person name="Ivanova N."/>
            <person name="Mikhailova N."/>
            <person name="Haggblom M."/>
            <person name="Rauschenbach I."/>
            <person name="Bini E."/>
            <person name="Woyke T."/>
        </authorList>
    </citation>
    <scope>NUCLEOTIDE SEQUENCE [LARGE SCALE GENOMIC DNA]</scope>
    <source>
        <strain evidence="7">ATCC BAA-1389 / DSM 22839 / S5</strain>
    </source>
</reference>
<dbReference type="PANTHER" id="PTHR42792:SF2">
    <property type="entry name" value="FLAGELLIN"/>
    <property type="match status" value="1"/>
</dbReference>
<dbReference type="eggNOG" id="COG1344">
    <property type="taxonomic scope" value="Bacteria"/>
</dbReference>
<comment type="function">
    <text evidence="3">Flagellin is the subunit protein which polymerizes to form the filaments of bacterial flagella.</text>
</comment>
<dbReference type="PANTHER" id="PTHR42792">
    <property type="entry name" value="FLAGELLIN"/>
    <property type="match status" value="1"/>
</dbReference>
<keyword evidence="6" id="KW-0966">Cell projection</keyword>
<evidence type="ECO:0000256" key="1">
    <source>
        <dbReference type="ARBA" id="ARBA00005709"/>
    </source>
</evidence>
<protein>
    <recommendedName>
        <fullName evidence="3">Flagellin</fullName>
    </recommendedName>
</protein>
<proteinExistence type="inferred from homology"/>
<dbReference type="SUPFAM" id="SSF64518">
    <property type="entry name" value="Phase 1 flagellin"/>
    <property type="match status" value="1"/>
</dbReference>